<keyword evidence="2" id="KW-1185">Reference proteome</keyword>
<sequence>MVRDLITTCAKSTKATLDASCPFYGPGSDATGVTYKVTRMPTLKVSLSYSGGVQVTGSGGTVDMKYTEDFGGSSYHGDYEQSLYVYESLKIVDDTLVIDDEE</sequence>
<organism evidence="1 2">
    <name type="scientific">Frondihabitans sucicola</name>
    <dbReference type="NCBI Taxonomy" id="1268041"/>
    <lineage>
        <taxon>Bacteria</taxon>
        <taxon>Bacillati</taxon>
        <taxon>Actinomycetota</taxon>
        <taxon>Actinomycetes</taxon>
        <taxon>Micrococcales</taxon>
        <taxon>Microbacteriaceae</taxon>
        <taxon>Frondihabitans</taxon>
    </lineage>
</organism>
<reference evidence="2" key="1">
    <citation type="journal article" date="2019" name="Int. J. Syst. Evol. Microbiol.">
        <title>The Global Catalogue of Microorganisms (GCM) 10K type strain sequencing project: providing services to taxonomists for standard genome sequencing and annotation.</title>
        <authorList>
            <consortium name="The Broad Institute Genomics Platform"/>
            <consortium name="The Broad Institute Genome Sequencing Center for Infectious Disease"/>
            <person name="Wu L."/>
            <person name="Ma J."/>
        </authorList>
    </citation>
    <scope>NUCLEOTIDE SEQUENCE [LARGE SCALE GENOMIC DNA]</scope>
    <source>
        <strain evidence="2">NBRC 108728</strain>
    </source>
</reference>
<name>A0ABN6Y3Z5_9MICO</name>
<accession>A0ABN6Y3Z5</accession>
<protein>
    <submittedName>
        <fullName evidence="1">Uncharacterized protein</fullName>
    </submittedName>
</protein>
<dbReference type="EMBL" id="AP027732">
    <property type="protein sequence ID" value="BDZ52060.1"/>
    <property type="molecule type" value="Genomic_DNA"/>
</dbReference>
<evidence type="ECO:0000313" key="1">
    <source>
        <dbReference type="EMBL" id="BDZ52060.1"/>
    </source>
</evidence>
<proteinExistence type="predicted"/>
<gene>
    <name evidence="1" type="ORF">GCM10025867_43010</name>
</gene>
<dbReference type="RefSeq" id="WP_286344699.1">
    <property type="nucleotide sequence ID" value="NZ_AP027732.1"/>
</dbReference>
<dbReference type="Proteomes" id="UP001321486">
    <property type="component" value="Chromosome"/>
</dbReference>
<evidence type="ECO:0000313" key="2">
    <source>
        <dbReference type="Proteomes" id="UP001321486"/>
    </source>
</evidence>